<comment type="caution">
    <text evidence="1">The sequence shown here is derived from an EMBL/GenBank/DDBJ whole genome shotgun (WGS) entry which is preliminary data.</text>
</comment>
<proteinExistence type="predicted"/>
<dbReference type="AlphaFoldDB" id="A0A0C9MQR2"/>
<gene>
    <name evidence="1" type="ORF">SP6_14_02780</name>
</gene>
<organism evidence="1 2">
    <name type="scientific">Sphingomonas paucimobilis NBRC 13935</name>
    <dbReference type="NCBI Taxonomy" id="1219050"/>
    <lineage>
        <taxon>Bacteria</taxon>
        <taxon>Pseudomonadati</taxon>
        <taxon>Pseudomonadota</taxon>
        <taxon>Alphaproteobacteria</taxon>
        <taxon>Sphingomonadales</taxon>
        <taxon>Sphingomonadaceae</taxon>
        <taxon>Sphingomonas</taxon>
    </lineage>
</organism>
<sequence length="349" mass="39901">MMTVDQGRVASSLWSDRAVWRDVHLIDRRNVGLLGYLRAIRRESRHKDVVILNGALGFADRYCDLLAALVLRCGRRPWVVLVDCTWEQKSRALEKRAPWLSWVMPLLSKSMVRLIDHDKTIYCVLSSSERAEFAERWKVDAERVVFTPFCHTMHEKHQPRWQGNYVFAGGNSLRNYPLITAAFRGLDMELRMATSYREEDLPANILCRSLPHHVYMDELRGARHVVVPLEQSTRSAGQQTYLNAMLLEKLVIVNDVRGVRDYIDDGETGLVVDSTPEAFAEAIRWAEDPGNQSAVDAIRQRAAALVERRHSLSAYLSHLRVIASHLVRQGTKDLRRLDGYPAEVHGPSH</sequence>
<dbReference type="Gene3D" id="3.40.50.2000">
    <property type="entry name" value="Glycogen Phosphorylase B"/>
    <property type="match status" value="1"/>
</dbReference>
<dbReference type="SUPFAM" id="SSF53756">
    <property type="entry name" value="UDP-Glycosyltransferase/glycogen phosphorylase"/>
    <property type="match status" value="1"/>
</dbReference>
<protein>
    <submittedName>
        <fullName evidence="1">DNA, contig: SP614</fullName>
    </submittedName>
</protein>
<reference evidence="1 2" key="1">
    <citation type="submission" date="2014-08" db="EMBL/GenBank/DDBJ databases">
        <title>Whole genome shotgun sequence of Sphingomonas paucimobilis NBRC 13935.</title>
        <authorList>
            <person name="Hosoyama A."/>
            <person name="Hashimoto M."/>
            <person name="Hosoyama Y."/>
            <person name="Noguchi M."/>
            <person name="Uohara A."/>
            <person name="Ohji S."/>
            <person name="Katano-Makiyama Y."/>
            <person name="Ichikawa N."/>
            <person name="Kimura A."/>
            <person name="Yamazoe A."/>
            <person name="Fujita N."/>
        </authorList>
    </citation>
    <scope>NUCLEOTIDE SEQUENCE [LARGE SCALE GENOMIC DNA]</scope>
    <source>
        <strain evidence="1 2">NBRC 13935</strain>
    </source>
</reference>
<dbReference type="GeneID" id="78529123"/>
<dbReference type="Proteomes" id="UP000032025">
    <property type="component" value="Unassembled WGS sequence"/>
</dbReference>
<dbReference type="Pfam" id="PF13692">
    <property type="entry name" value="Glyco_trans_1_4"/>
    <property type="match status" value="1"/>
</dbReference>
<dbReference type="EMBL" id="BBJS01000014">
    <property type="protein sequence ID" value="GAN13121.1"/>
    <property type="molecule type" value="Genomic_DNA"/>
</dbReference>
<evidence type="ECO:0000313" key="1">
    <source>
        <dbReference type="EMBL" id="GAN13121.1"/>
    </source>
</evidence>
<dbReference type="RefSeq" id="WP_007403448.1">
    <property type="nucleotide sequence ID" value="NZ_BBJS01000014.1"/>
</dbReference>
<evidence type="ECO:0000313" key="2">
    <source>
        <dbReference type="Proteomes" id="UP000032025"/>
    </source>
</evidence>
<accession>A0A0C9MQR2</accession>
<name>A0A0C9MQR2_SPHPI</name>
<keyword evidence="2" id="KW-1185">Reference proteome</keyword>